<organism evidence="1 2">
    <name type="scientific">Dovyalis caffra</name>
    <dbReference type="NCBI Taxonomy" id="77055"/>
    <lineage>
        <taxon>Eukaryota</taxon>
        <taxon>Viridiplantae</taxon>
        <taxon>Streptophyta</taxon>
        <taxon>Embryophyta</taxon>
        <taxon>Tracheophyta</taxon>
        <taxon>Spermatophyta</taxon>
        <taxon>Magnoliopsida</taxon>
        <taxon>eudicotyledons</taxon>
        <taxon>Gunneridae</taxon>
        <taxon>Pentapetalae</taxon>
        <taxon>rosids</taxon>
        <taxon>fabids</taxon>
        <taxon>Malpighiales</taxon>
        <taxon>Salicaceae</taxon>
        <taxon>Flacourtieae</taxon>
        <taxon>Dovyalis</taxon>
    </lineage>
</organism>
<dbReference type="AlphaFoldDB" id="A0AAV1RN19"/>
<gene>
    <name evidence="1" type="ORF">DCAF_LOCUS11798</name>
</gene>
<accession>A0AAV1RN19</accession>
<name>A0AAV1RN19_9ROSI</name>
<dbReference type="Proteomes" id="UP001314170">
    <property type="component" value="Unassembled WGS sequence"/>
</dbReference>
<sequence length="51" mass="5902">MEGDGARKGYDRIEGLKKPRGFGVLREINEVKRLESRARRIREGEILGFLE</sequence>
<protein>
    <submittedName>
        <fullName evidence="1">Uncharacterized protein</fullName>
    </submittedName>
</protein>
<reference evidence="1 2" key="1">
    <citation type="submission" date="2024-01" db="EMBL/GenBank/DDBJ databases">
        <authorList>
            <person name="Waweru B."/>
        </authorList>
    </citation>
    <scope>NUCLEOTIDE SEQUENCE [LARGE SCALE GENOMIC DNA]</scope>
</reference>
<proteinExistence type="predicted"/>
<evidence type="ECO:0000313" key="2">
    <source>
        <dbReference type="Proteomes" id="UP001314170"/>
    </source>
</evidence>
<evidence type="ECO:0000313" key="1">
    <source>
        <dbReference type="EMBL" id="CAK7336778.1"/>
    </source>
</evidence>
<dbReference type="EMBL" id="CAWUPB010001009">
    <property type="protein sequence ID" value="CAK7336778.1"/>
    <property type="molecule type" value="Genomic_DNA"/>
</dbReference>
<keyword evidence="2" id="KW-1185">Reference proteome</keyword>
<comment type="caution">
    <text evidence="1">The sequence shown here is derived from an EMBL/GenBank/DDBJ whole genome shotgun (WGS) entry which is preliminary data.</text>
</comment>